<dbReference type="RefSeq" id="WP_137098404.1">
    <property type="nucleotide sequence ID" value="NZ_CP039865.1"/>
</dbReference>
<protein>
    <submittedName>
        <fullName evidence="2">Uncharacterized protein</fullName>
    </submittedName>
</protein>
<accession>A0A4D7QAF6</accession>
<dbReference type="Proteomes" id="UP000298588">
    <property type="component" value="Chromosome"/>
</dbReference>
<evidence type="ECO:0000313" key="2">
    <source>
        <dbReference type="EMBL" id="QCK85070.1"/>
    </source>
</evidence>
<proteinExistence type="predicted"/>
<dbReference type="KEGG" id="paqt:E8L99_04390"/>
<evidence type="ECO:0000256" key="1">
    <source>
        <dbReference type="SAM" id="Phobius"/>
    </source>
</evidence>
<feature type="transmembrane region" description="Helical" evidence="1">
    <location>
        <begin position="55"/>
        <end position="80"/>
    </location>
</feature>
<dbReference type="EMBL" id="CP039865">
    <property type="protein sequence ID" value="QCK85070.1"/>
    <property type="molecule type" value="Genomic_DNA"/>
</dbReference>
<sequence length="132" mass="13671">MLRALGALAFAEAGVSVRRSLLIHGLYLLAALTVMAGIGFGLAALHVVLSVRYDAVMASLVIAFGLMVVAMLVFAVAAFLQSRPRRPNAMAETALAVAPVAITAVMSKPGIKVAALGGVMLLAAMIGRELRR</sequence>
<organism evidence="2 3">
    <name type="scientific">Phreatobacter aquaticus</name>
    <dbReference type="NCBI Taxonomy" id="2570229"/>
    <lineage>
        <taxon>Bacteria</taxon>
        <taxon>Pseudomonadati</taxon>
        <taxon>Pseudomonadota</taxon>
        <taxon>Alphaproteobacteria</taxon>
        <taxon>Hyphomicrobiales</taxon>
        <taxon>Phreatobacteraceae</taxon>
        <taxon>Phreatobacter</taxon>
    </lineage>
</organism>
<name>A0A4D7QAF6_9HYPH</name>
<keyword evidence="1" id="KW-0812">Transmembrane</keyword>
<keyword evidence="3" id="KW-1185">Reference proteome</keyword>
<keyword evidence="1" id="KW-0472">Membrane</keyword>
<feature type="transmembrane region" description="Helical" evidence="1">
    <location>
        <begin position="26"/>
        <end position="49"/>
    </location>
</feature>
<gene>
    <name evidence="2" type="ORF">E8L99_04390</name>
</gene>
<dbReference type="AlphaFoldDB" id="A0A4D7QAF6"/>
<dbReference type="OrthoDB" id="8162838at2"/>
<evidence type="ECO:0000313" key="3">
    <source>
        <dbReference type="Proteomes" id="UP000298588"/>
    </source>
</evidence>
<keyword evidence="1" id="KW-1133">Transmembrane helix</keyword>
<reference evidence="2 3" key="1">
    <citation type="submission" date="2019-04" db="EMBL/GenBank/DDBJ databases">
        <title>Phreatobacter aquaticus sp. nov.</title>
        <authorList>
            <person name="Choi A."/>
            <person name="Baek K."/>
        </authorList>
    </citation>
    <scope>NUCLEOTIDE SEQUENCE [LARGE SCALE GENOMIC DNA]</scope>
    <source>
        <strain evidence="2 3">NMCR1094</strain>
    </source>
</reference>